<gene>
    <name evidence="2" type="ORF">QWY29_04965</name>
</gene>
<name>A0ABT8ERC5_9ACTN</name>
<organism evidence="2 3">
    <name type="scientific">Nocardioides abyssi</name>
    <dbReference type="NCBI Taxonomy" id="3058370"/>
    <lineage>
        <taxon>Bacteria</taxon>
        <taxon>Bacillati</taxon>
        <taxon>Actinomycetota</taxon>
        <taxon>Actinomycetes</taxon>
        <taxon>Propionibacteriales</taxon>
        <taxon>Nocardioidaceae</taxon>
        <taxon>Nocardioides</taxon>
    </lineage>
</organism>
<accession>A0ABT8ERC5</accession>
<keyword evidence="3" id="KW-1185">Reference proteome</keyword>
<feature type="compositionally biased region" description="Pro residues" evidence="1">
    <location>
        <begin position="1"/>
        <end position="18"/>
    </location>
</feature>
<proteinExistence type="predicted"/>
<dbReference type="RefSeq" id="WP_300959552.1">
    <property type="nucleotide sequence ID" value="NZ_JAUHJR010000001.1"/>
</dbReference>
<dbReference type="Proteomes" id="UP001168537">
    <property type="component" value="Unassembled WGS sequence"/>
</dbReference>
<evidence type="ECO:0000256" key="1">
    <source>
        <dbReference type="SAM" id="MobiDB-lite"/>
    </source>
</evidence>
<dbReference type="EMBL" id="JAUHJR010000001">
    <property type="protein sequence ID" value="MDN4160695.1"/>
    <property type="molecule type" value="Genomic_DNA"/>
</dbReference>
<sequence length="92" mass="10151">MTPSTTPPTTPSSPTPDPAPRRAYDDAATLQEMREDCLAVGRNLPLDRVRRAAAAPVPSIHFDDFPREVAKRDIRVDEAAQRLANALHLHLD</sequence>
<feature type="region of interest" description="Disordered" evidence="1">
    <location>
        <begin position="1"/>
        <end position="22"/>
    </location>
</feature>
<protein>
    <submittedName>
        <fullName evidence="2">Uncharacterized protein</fullName>
    </submittedName>
</protein>
<evidence type="ECO:0000313" key="2">
    <source>
        <dbReference type="EMBL" id="MDN4160695.1"/>
    </source>
</evidence>
<comment type="caution">
    <text evidence="2">The sequence shown here is derived from an EMBL/GenBank/DDBJ whole genome shotgun (WGS) entry which is preliminary data.</text>
</comment>
<evidence type="ECO:0000313" key="3">
    <source>
        <dbReference type="Proteomes" id="UP001168537"/>
    </source>
</evidence>
<reference evidence="2" key="1">
    <citation type="submission" date="2023-06" db="EMBL/GenBank/DDBJ databases">
        <title>Draft genome sequence of Nocardioides sp. SOB72.</title>
        <authorList>
            <person name="Zhang G."/>
        </authorList>
    </citation>
    <scope>NUCLEOTIDE SEQUENCE</scope>
    <source>
        <strain evidence="2">SOB72</strain>
    </source>
</reference>